<feature type="region of interest" description="Disordered" evidence="1">
    <location>
        <begin position="179"/>
        <end position="198"/>
    </location>
</feature>
<accession>A0A9K3M433</accession>
<dbReference type="Proteomes" id="UP000693970">
    <property type="component" value="Unassembled WGS sequence"/>
</dbReference>
<evidence type="ECO:0000313" key="2">
    <source>
        <dbReference type="EMBL" id="KAG7371731.1"/>
    </source>
</evidence>
<dbReference type="EMBL" id="JAGRRH010000003">
    <property type="protein sequence ID" value="KAG7371731.1"/>
    <property type="molecule type" value="Genomic_DNA"/>
</dbReference>
<feature type="region of interest" description="Disordered" evidence="1">
    <location>
        <begin position="119"/>
        <end position="140"/>
    </location>
</feature>
<sequence>MDLERTIHTRNTPDDRSKESFVNRLMAKSQRNVIQGIEPSIPIGCSTDSAKGLSMPSISRVDGLTSFERTHVSLTPTTSNSSESLIFESKAIMKRRKLIKLPSGRRTPRSRPVMVVRCDTGDGGGSTAYDTSESDSTHSRWDEFASDPEAQCSPLIKPKRVNESECIDRCVSRSTFSKGKTSSLVESVGNTGAEWETS</sequence>
<keyword evidence="3" id="KW-1185">Reference proteome</keyword>
<dbReference type="AlphaFoldDB" id="A0A9K3M433"/>
<gene>
    <name evidence="2" type="ORF">IV203_017873</name>
</gene>
<name>A0A9K3M433_9STRA</name>
<reference evidence="2" key="2">
    <citation type="submission" date="2021-04" db="EMBL/GenBank/DDBJ databases">
        <authorList>
            <person name="Podell S."/>
        </authorList>
    </citation>
    <scope>NUCLEOTIDE SEQUENCE</scope>
    <source>
        <strain evidence="2">Hildebrandi</strain>
    </source>
</reference>
<reference evidence="2" key="1">
    <citation type="journal article" date="2021" name="Sci. Rep.">
        <title>Diploid genomic architecture of Nitzschia inconspicua, an elite biomass production diatom.</title>
        <authorList>
            <person name="Oliver A."/>
            <person name="Podell S."/>
            <person name="Pinowska A."/>
            <person name="Traller J.C."/>
            <person name="Smith S.R."/>
            <person name="McClure R."/>
            <person name="Beliaev A."/>
            <person name="Bohutskyi P."/>
            <person name="Hill E.A."/>
            <person name="Rabines A."/>
            <person name="Zheng H."/>
            <person name="Allen L.Z."/>
            <person name="Kuo A."/>
            <person name="Grigoriev I.V."/>
            <person name="Allen A.E."/>
            <person name="Hazlebeck D."/>
            <person name="Allen E.E."/>
        </authorList>
    </citation>
    <scope>NUCLEOTIDE SEQUENCE</scope>
    <source>
        <strain evidence="2">Hildebrandi</strain>
    </source>
</reference>
<protein>
    <submittedName>
        <fullName evidence="2">Uncharacterized protein</fullName>
    </submittedName>
</protein>
<evidence type="ECO:0000313" key="3">
    <source>
        <dbReference type="Proteomes" id="UP000693970"/>
    </source>
</evidence>
<organism evidence="2 3">
    <name type="scientific">Nitzschia inconspicua</name>
    <dbReference type="NCBI Taxonomy" id="303405"/>
    <lineage>
        <taxon>Eukaryota</taxon>
        <taxon>Sar</taxon>
        <taxon>Stramenopiles</taxon>
        <taxon>Ochrophyta</taxon>
        <taxon>Bacillariophyta</taxon>
        <taxon>Bacillariophyceae</taxon>
        <taxon>Bacillariophycidae</taxon>
        <taxon>Bacillariales</taxon>
        <taxon>Bacillariaceae</taxon>
        <taxon>Nitzschia</taxon>
    </lineage>
</organism>
<proteinExistence type="predicted"/>
<comment type="caution">
    <text evidence="2">The sequence shown here is derived from an EMBL/GenBank/DDBJ whole genome shotgun (WGS) entry which is preliminary data.</text>
</comment>
<evidence type="ECO:0000256" key="1">
    <source>
        <dbReference type="SAM" id="MobiDB-lite"/>
    </source>
</evidence>